<dbReference type="PANTHER" id="PTHR16024">
    <property type="entry name" value="XK-RELATED PROTEIN"/>
    <property type="match status" value="1"/>
</dbReference>
<evidence type="ECO:0000256" key="7">
    <source>
        <dbReference type="RuleBase" id="RU910716"/>
    </source>
</evidence>
<dbReference type="GO" id="GO:1902742">
    <property type="term" value="P:apoptotic process involved in development"/>
    <property type="evidence" value="ECO:0007669"/>
    <property type="project" value="TreeGrafter"/>
</dbReference>
<evidence type="ECO:0000256" key="2">
    <source>
        <dbReference type="ARBA" id="ARBA00008789"/>
    </source>
</evidence>
<protein>
    <recommendedName>
        <fullName evidence="7">XK-related protein</fullName>
    </recommendedName>
</protein>
<dbReference type="OrthoDB" id="6136301at2759"/>
<proteinExistence type="inferred from homology"/>
<keyword evidence="6 7" id="KW-0472">Membrane</keyword>
<keyword evidence="4 7" id="KW-0812">Transmembrane</keyword>
<feature type="transmembrane region" description="Helical" evidence="7">
    <location>
        <begin position="227"/>
        <end position="246"/>
    </location>
</feature>
<feature type="transmembrane region" description="Helical" evidence="7">
    <location>
        <begin position="21"/>
        <end position="38"/>
    </location>
</feature>
<feature type="transmembrane region" description="Helical" evidence="7">
    <location>
        <begin position="99"/>
        <end position="115"/>
    </location>
</feature>
<feature type="transmembrane region" description="Helical" evidence="7">
    <location>
        <begin position="353"/>
        <end position="376"/>
    </location>
</feature>
<comment type="similarity">
    <text evidence="2 7">Belongs to the XK family.</text>
</comment>
<dbReference type="RefSeq" id="XP_026273067.2">
    <property type="nucleotide sequence ID" value="XM_026417282.2"/>
</dbReference>
<evidence type="ECO:0000256" key="1">
    <source>
        <dbReference type="ARBA" id="ARBA00004651"/>
    </source>
</evidence>
<name>A0A6J1RW66_FRAOC</name>
<feature type="compositionally biased region" description="Polar residues" evidence="8">
    <location>
        <begin position="404"/>
        <end position="428"/>
    </location>
</feature>
<evidence type="ECO:0000256" key="6">
    <source>
        <dbReference type="ARBA" id="ARBA00023136"/>
    </source>
</evidence>
<keyword evidence="5 7" id="KW-1133">Transmembrane helix</keyword>
<dbReference type="PANTHER" id="PTHR16024:SF6">
    <property type="entry name" value="XK-RELATED PROTEIN"/>
    <property type="match status" value="1"/>
</dbReference>
<dbReference type="GO" id="GO:0043652">
    <property type="term" value="P:engulfment of apoptotic cell"/>
    <property type="evidence" value="ECO:0007669"/>
    <property type="project" value="TreeGrafter"/>
</dbReference>
<evidence type="ECO:0000256" key="5">
    <source>
        <dbReference type="ARBA" id="ARBA00022989"/>
    </source>
</evidence>
<dbReference type="GeneID" id="113202844"/>
<keyword evidence="9" id="KW-1185">Reference proteome</keyword>
<feature type="transmembrane region" description="Helical" evidence="7">
    <location>
        <begin position="326"/>
        <end position="346"/>
    </location>
</feature>
<feature type="transmembrane region" description="Helical" evidence="7">
    <location>
        <begin position="186"/>
        <end position="207"/>
    </location>
</feature>
<evidence type="ECO:0000313" key="10">
    <source>
        <dbReference type="RefSeq" id="XP_026273067.2"/>
    </source>
</evidence>
<keyword evidence="3" id="KW-1003">Cell membrane</keyword>
<evidence type="ECO:0000313" key="9">
    <source>
        <dbReference type="Proteomes" id="UP000504606"/>
    </source>
</evidence>
<feature type="transmembrane region" description="Helical" evidence="7">
    <location>
        <begin position="252"/>
        <end position="274"/>
    </location>
</feature>
<comment type="subcellular location">
    <subcellularLocation>
        <location evidence="1">Cell membrane</location>
        <topology evidence="1">Multi-pass membrane protein</topology>
    </subcellularLocation>
    <subcellularLocation>
        <location evidence="7">Membrane</location>
        <topology evidence="7">Multi-pass membrane protein</topology>
    </subcellularLocation>
</comment>
<dbReference type="Pfam" id="PF09815">
    <property type="entry name" value="XK-related"/>
    <property type="match status" value="1"/>
</dbReference>
<dbReference type="InterPro" id="IPR050895">
    <property type="entry name" value="XK-related_scramblase"/>
</dbReference>
<accession>A0A6J1RW66</accession>
<dbReference type="KEGG" id="foc:113202844"/>
<sequence>MGCWRLTSSDQTDYPPRPMRPSNTDIFCLCFAILFHLVDLGTDVNVTYDYFSKGEKYYAIVTIVIIIIPSIVTSCVSYRMYSMDRESEISYVWNRKRKFQLLMLFLQLAPVLRYIDSLRYACKSRKAEKKQNKKDQEKYYKLMLKEDADVALLRVFESFLESAPQQLLQLSYLLKLYYKKTEHEGFLMPILSVLTSLVGMALCLMTYQKTIRYVQEDKDNINWKGSVFILMWHFFVTVSRILMLSAMVYISWLYALLSMIVHWLVMSISLALLESHDFCSETSSIRFQKFTVCEVLTNFLYSSALGLVFIFTYITPSEGGTLFRYTSFYLICLLENIVGAVIWYYYFDETSWFTITMTVMFVVPFVLGCLCMIIYYCKFHPKQYTPPSMIPQRRQVVKAEGTHLTETPSPKLQVGPSTSLNGTITSELGQGDDA</sequence>
<gene>
    <name evidence="10" type="primary">LOC113202844</name>
</gene>
<dbReference type="AlphaFoldDB" id="A0A6J1RW66"/>
<evidence type="ECO:0000256" key="4">
    <source>
        <dbReference type="ARBA" id="ARBA00022692"/>
    </source>
</evidence>
<dbReference type="InterPro" id="IPR018629">
    <property type="entry name" value="XK-rel"/>
</dbReference>
<evidence type="ECO:0000256" key="8">
    <source>
        <dbReference type="SAM" id="MobiDB-lite"/>
    </source>
</evidence>
<organism evidence="9 10">
    <name type="scientific">Frankliniella occidentalis</name>
    <name type="common">Western flower thrips</name>
    <name type="synonym">Euthrips occidentalis</name>
    <dbReference type="NCBI Taxonomy" id="133901"/>
    <lineage>
        <taxon>Eukaryota</taxon>
        <taxon>Metazoa</taxon>
        <taxon>Ecdysozoa</taxon>
        <taxon>Arthropoda</taxon>
        <taxon>Hexapoda</taxon>
        <taxon>Insecta</taxon>
        <taxon>Pterygota</taxon>
        <taxon>Neoptera</taxon>
        <taxon>Paraneoptera</taxon>
        <taxon>Thysanoptera</taxon>
        <taxon>Terebrantia</taxon>
        <taxon>Thripoidea</taxon>
        <taxon>Thripidae</taxon>
        <taxon>Frankliniella</taxon>
    </lineage>
</organism>
<reference evidence="10" key="1">
    <citation type="submission" date="2025-08" db="UniProtKB">
        <authorList>
            <consortium name="RefSeq"/>
        </authorList>
    </citation>
    <scope>IDENTIFICATION</scope>
    <source>
        <tissue evidence="10">Whole organism</tissue>
    </source>
</reference>
<feature type="region of interest" description="Disordered" evidence="8">
    <location>
        <begin position="404"/>
        <end position="434"/>
    </location>
</feature>
<dbReference type="GO" id="GO:0005886">
    <property type="term" value="C:plasma membrane"/>
    <property type="evidence" value="ECO:0007669"/>
    <property type="project" value="UniProtKB-SubCell"/>
</dbReference>
<evidence type="ECO:0000256" key="3">
    <source>
        <dbReference type="ARBA" id="ARBA00022475"/>
    </source>
</evidence>
<dbReference type="Proteomes" id="UP000504606">
    <property type="component" value="Unplaced"/>
</dbReference>
<feature type="transmembrane region" description="Helical" evidence="7">
    <location>
        <begin position="58"/>
        <end position="78"/>
    </location>
</feature>
<feature type="transmembrane region" description="Helical" evidence="7">
    <location>
        <begin position="295"/>
        <end position="314"/>
    </location>
</feature>
<dbReference type="GO" id="GO:0070782">
    <property type="term" value="P:phosphatidylserine exposure on apoptotic cell surface"/>
    <property type="evidence" value="ECO:0007669"/>
    <property type="project" value="TreeGrafter"/>
</dbReference>